<organism evidence="4 6">
    <name type="scientific">Anaerotignum propionicum DSM 1682</name>
    <dbReference type="NCBI Taxonomy" id="991789"/>
    <lineage>
        <taxon>Bacteria</taxon>
        <taxon>Bacillati</taxon>
        <taxon>Bacillota</taxon>
        <taxon>Clostridia</taxon>
        <taxon>Lachnospirales</taxon>
        <taxon>Anaerotignaceae</taxon>
        <taxon>Anaerotignum</taxon>
    </lineage>
</organism>
<feature type="domain" description="Replication-associated protein ORF2/G2P" evidence="2">
    <location>
        <begin position="67"/>
        <end position="164"/>
    </location>
</feature>
<keyword evidence="1" id="KW-0175">Coiled coil</keyword>
<reference evidence="5" key="2">
    <citation type="submission" date="2016-01" db="EMBL/GenBank/DDBJ databases">
        <authorList>
            <person name="Poehlein A."/>
            <person name="Schlien K."/>
            <person name="Gottschalk G."/>
            <person name="Buckel W."/>
            <person name="Daniel R."/>
        </authorList>
    </citation>
    <scope>NUCLEOTIDE SEQUENCE [LARGE SCALE GENOMIC DNA]</scope>
    <source>
        <strain evidence="5">X2</strain>
    </source>
</reference>
<dbReference type="KEGG" id="cpro:CPRO_13760"/>
<evidence type="ECO:0000313" key="5">
    <source>
        <dbReference type="Proteomes" id="UP000068026"/>
    </source>
</evidence>
<evidence type="ECO:0000256" key="1">
    <source>
        <dbReference type="SAM" id="Coils"/>
    </source>
</evidence>
<evidence type="ECO:0000313" key="6">
    <source>
        <dbReference type="Proteomes" id="UP000184204"/>
    </source>
</evidence>
<dbReference type="AlphaFoldDB" id="A0A0X1U7Q2"/>
<dbReference type="RefSeq" id="WP_066049423.1">
    <property type="nucleotide sequence ID" value="NZ_CP014223.1"/>
</dbReference>
<dbReference type="Proteomes" id="UP000068026">
    <property type="component" value="Chromosome"/>
</dbReference>
<evidence type="ECO:0000313" key="4">
    <source>
        <dbReference type="EMBL" id="SHE60054.1"/>
    </source>
</evidence>
<dbReference type="OrthoDB" id="9814853at2"/>
<proteinExistence type="predicted"/>
<keyword evidence="5" id="KW-1185">Reference proteome</keyword>
<evidence type="ECO:0000259" key="2">
    <source>
        <dbReference type="Pfam" id="PF23343"/>
    </source>
</evidence>
<dbReference type="InterPro" id="IPR056906">
    <property type="entry name" value="ORF2/G2P_dom"/>
</dbReference>
<reference evidence="3 5" key="1">
    <citation type="journal article" date="2016" name="Genome Announc.">
        <title>Complete Genome Sequence of the Amino Acid-Fermenting Clostridium propionicum X2 (DSM 1682).</title>
        <authorList>
            <person name="Poehlein A."/>
            <person name="Schlien K."/>
            <person name="Chowdhury N.P."/>
            <person name="Gottschalk G."/>
            <person name="Buckel W."/>
            <person name="Daniel R."/>
        </authorList>
    </citation>
    <scope>NUCLEOTIDE SEQUENCE [LARGE SCALE GENOMIC DNA]</scope>
    <source>
        <strain evidence="3 5">X2</strain>
    </source>
</reference>
<dbReference type="Pfam" id="PF23343">
    <property type="entry name" value="REP_ORF2-G2P"/>
    <property type="match status" value="1"/>
</dbReference>
<dbReference type="EMBL" id="CP014223">
    <property type="protein sequence ID" value="AMJ40969.1"/>
    <property type="molecule type" value="Genomic_DNA"/>
</dbReference>
<sequence length="242" mass="28496">MPRYRKHIWAGDVYECEEYYSPRAIGKKYNRGQNELLTSEEQKERNLKLARRKLSRLINANFRQGDLFITLTYRKRLSREEIKRELRNFLSRLRRWRKKKGLSSVKYIVVTESESGREHHHLLVNAMDITLKELTELWGNGRVMISQLEPGGDYTGLARYITKENIKEYEKRWSTSRNLVQPKVVVKKINSANPKKKPKPPKGYLVVESSEYFSEEIGPIRYLKAIRLGGDDYGTGKEKTEL</sequence>
<protein>
    <recommendedName>
        <fullName evidence="2">Replication-associated protein ORF2/G2P domain-containing protein</fullName>
    </recommendedName>
</protein>
<accession>A0A0X1U7Q2</accession>
<feature type="coiled-coil region" evidence="1">
    <location>
        <begin position="40"/>
        <end position="99"/>
    </location>
</feature>
<dbReference type="EMBL" id="FQUA01000004">
    <property type="protein sequence ID" value="SHE60054.1"/>
    <property type="molecule type" value="Genomic_DNA"/>
</dbReference>
<reference evidence="6" key="3">
    <citation type="submission" date="2016-11" db="EMBL/GenBank/DDBJ databases">
        <authorList>
            <person name="Jaros S."/>
            <person name="Januszkiewicz K."/>
            <person name="Wedrychowicz H."/>
        </authorList>
    </citation>
    <scope>NUCLEOTIDE SEQUENCE [LARGE SCALE GENOMIC DNA]</scope>
    <source>
        <strain evidence="6">DSM 1682</strain>
    </source>
</reference>
<dbReference type="Proteomes" id="UP000184204">
    <property type="component" value="Unassembled WGS sequence"/>
</dbReference>
<evidence type="ECO:0000313" key="3">
    <source>
        <dbReference type="EMBL" id="AMJ40969.1"/>
    </source>
</evidence>
<gene>
    <name evidence="3" type="ORF">CPRO_13760</name>
    <name evidence="4" type="ORF">SAMN02745151_01187</name>
</gene>
<reference evidence="4" key="4">
    <citation type="submission" date="2016-11" db="EMBL/GenBank/DDBJ databases">
        <authorList>
            <person name="Varghese N."/>
            <person name="Submissions S."/>
        </authorList>
    </citation>
    <scope>NUCLEOTIDE SEQUENCE</scope>
    <source>
        <strain evidence="4">DSM 1682</strain>
    </source>
</reference>
<name>A0A0X1U7Q2_ANAPI</name>